<dbReference type="OrthoDB" id="10669657at2759"/>
<dbReference type="EMBL" id="FO082264">
    <property type="protein sequence ID" value="CCO19972.1"/>
    <property type="molecule type" value="Genomic_DNA"/>
</dbReference>
<evidence type="ECO:0000256" key="1">
    <source>
        <dbReference type="RuleBase" id="RU003682"/>
    </source>
</evidence>
<dbReference type="AlphaFoldDB" id="K8EP32"/>
<feature type="chain" id="PRO_5003917559" description="Fe2OG dioxygenase domain-containing protein" evidence="2">
    <location>
        <begin position="37"/>
        <end position="329"/>
    </location>
</feature>
<gene>
    <name evidence="4" type="ordered locus">Bathy15g00890</name>
</gene>
<protein>
    <recommendedName>
        <fullName evidence="3">Fe2OG dioxygenase domain-containing protein</fullName>
    </recommendedName>
</protein>
<comment type="similarity">
    <text evidence="1">Belongs to the iron/ascorbate-dependent oxidoreductase family.</text>
</comment>
<dbReference type="KEGG" id="bpg:Bathy15g00890"/>
<evidence type="ECO:0000313" key="4">
    <source>
        <dbReference type="EMBL" id="CCO19972.1"/>
    </source>
</evidence>
<dbReference type="GeneID" id="19011603"/>
<dbReference type="GO" id="GO:0016491">
    <property type="term" value="F:oxidoreductase activity"/>
    <property type="evidence" value="ECO:0007669"/>
    <property type="project" value="UniProtKB-KW"/>
</dbReference>
<accession>K8EP32</accession>
<organism evidence="4 5">
    <name type="scientific">Bathycoccus prasinos</name>
    <dbReference type="NCBI Taxonomy" id="41875"/>
    <lineage>
        <taxon>Eukaryota</taxon>
        <taxon>Viridiplantae</taxon>
        <taxon>Chlorophyta</taxon>
        <taxon>Mamiellophyceae</taxon>
        <taxon>Mamiellales</taxon>
        <taxon>Bathycoccaceae</taxon>
        <taxon>Bathycoccus</taxon>
    </lineage>
</organism>
<dbReference type="RefSeq" id="XP_007508886.1">
    <property type="nucleotide sequence ID" value="XM_007508824.1"/>
</dbReference>
<evidence type="ECO:0000259" key="3">
    <source>
        <dbReference type="PROSITE" id="PS51471"/>
    </source>
</evidence>
<dbReference type="GO" id="GO:0046872">
    <property type="term" value="F:metal ion binding"/>
    <property type="evidence" value="ECO:0007669"/>
    <property type="project" value="UniProtKB-KW"/>
</dbReference>
<dbReference type="Gene3D" id="2.60.120.620">
    <property type="entry name" value="q2cbj1_9rhob like domain"/>
    <property type="match status" value="1"/>
</dbReference>
<evidence type="ECO:0000256" key="2">
    <source>
        <dbReference type="SAM" id="SignalP"/>
    </source>
</evidence>
<proteinExistence type="inferred from homology"/>
<dbReference type="InterPro" id="IPR005123">
    <property type="entry name" value="Oxoglu/Fe-dep_dioxygenase_dom"/>
</dbReference>
<evidence type="ECO:0000313" key="5">
    <source>
        <dbReference type="Proteomes" id="UP000198341"/>
    </source>
</evidence>
<dbReference type="PROSITE" id="PS51471">
    <property type="entry name" value="FE2OG_OXY"/>
    <property type="match status" value="1"/>
</dbReference>
<keyword evidence="1" id="KW-0408">Iron</keyword>
<reference evidence="4 5" key="1">
    <citation type="submission" date="2011-10" db="EMBL/GenBank/DDBJ databases">
        <authorList>
            <person name="Genoscope - CEA"/>
        </authorList>
    </citation>
    <scope>NUCLEOTIDE SEQUENCE [LARGE SCALE GENOMIC DNA]</scope>
    <source>
        <strain evidence="4 5">RCC 1105</strain>
    </source>
</reference>
<keyword evidence="1" id="KW-0560">Oxidoreductase</keyword>
<keyword evidence="1" id="KW-0479">Metal-binding</keyword>
<keyword evidence="2" id="KW-0732">Signal</keyword>
<keyword evidence="5" id="KW-1185">Reference proteome</keyword>
<sequence>MTRATTTPYQYHRRRALLMRLLSVIFSFGALRAAAATCENEIDYVAVRERLVEKIETARVNYEPFAHVFMENVFPEEVYDCILEHLPTRLGSYRPMEKNRKRHFIPLIDRLGGTQTKVPFWSELSKVTLGSDDVRDAYVRKFRTTIESRFKTKVETVLKTIQLNHRLDLTRDFPGYSIPPHTDTNDKAVTILYYLAKKDGKSKTSMGTRTYVSKKNESDAWKDGIASAANNFKGFTEVESAPFVPNVVFAFAPCWSSWHGVKSIGNSERDTIQGFITIEQLANKKEKKTHFSRTLEGKLLVSQTQTQIPLEWTPPLRKYLRRRRKFCVR</sequence>
<dbReference type="Proteomes" id="UP000198341">
    <property type="component" value="Chromosome 15"/>
</dbReference>
<feature type="signal peptide" evidence="2">
    <location>
        <begin position="1"/>
        <end position="36"/>
    </location>
</feature>
<feature type="domain" description="Fe2OG dioxygenase" evidence="3">
    <location>
        <begin position="153"/>
        <end position="278"/>
    </location>
</feature>
<name>K8EP32_9CHLO</name>